<dbReference type="InterPro" id="IPR043429">
    <property type="entry name" value="ArtM/GltK/GlnP/TcyL/YhdX-like"/>
</dbReference>
<dbReference type="OrthoDB" id="9787841at2"/>
<dbReference type="RefSeq" id="WP_062665246.1">
    <property type="nucleotide sequence ID" value="NZ_FIZX01000002.1"/>
</dbReference>
<evidence type="ECO:0000256" key="2">
    <source>
        <dbReference type="ARBA" id="ARBA00010072"/>
    </source>
</evidence>
<evidence type="ECO:0000256" key="9">
    <source>
        <dbReference type="RuleBase" id="RU363032"/>
    </source>
</evidence>
<feature type="transmembrane region" description="Helical" evidence="9">
    <location>
        <begin position="189"/>
        <end position="210"/>
    </location>
</feature>
<evidence type="ECO:0000256" key="7">
    <source>
        <dbReference type="ARBA" id="ARBA00022989"/>
    </source>
</evidence>
<keyword evidence="4" id="KW-1003">Cell membrane</keyword>
<evidence type="ECO:0000256" key="4">
    <source>
        <dbReference type="ARBA" id="ARBA00022475"/>
    </source>
</evidence>
<dbReference type="FunFam" id="1.10.3720.10:FF:000009">
    <property type="entry name" value="Amino acid ABC transporter permease"/>
    <property type="match status" value="1"/>
</dbReference>
<proteinExistence type="inferred from homology"/>
<protein>
    <submittedName>
        <fullName evidence="11">Putative amino-acid permease protein YxeN</fullName>
    </submittedName>
</protein>
<dbReference type="GO" id="GO:0015184">
    <property type="term" value="F:L-cystine transmembrane transporter activity"/>
    <property type="evidence" value="ECO:0007669"/>
    <property type="project" value="TreeGrafter"/>
</dbReference>
<dbReference type="STRING" id="1796497.GCE9029_03569"/>
<dbReference type="GO" id="GO:0043190">
    <property type="term" value="C:ATP-binding cassette (ABC) transporter complex"/>
    <property type="evidence" value="ECO:0007669"/>
    <property type="project" value="InterPro"/>
</dbReference>
<dbReference type="SUPFAM" id="SSF161098">
    <property type="entry name" value="MetI-like"/>
    <property type="match status" value="1"/>
</dbReference>
<organism evidence="11 12">
    <name type="scientific">Grimontia celer</name>
    <dbReference type="NCBI Taxonomy" id="1796497"/>
    <lineage>
        <taxon>Bacteria</taxon>
        <taxon>Pseudomonadati</taxon>
        <taxon>Pseudomonadota</taxon>
        <taxon>Gammaproteobacteria</taxon>
        <taxon>Vibrionales</taxon>
        <taxon>Vibrionaceae</taxon>
        <taxon>Grimontia</taxon>
    </lineage>
</organism>
<dbReference type="PANTHER" id="PTHR30614:SF0">
    <property type="entry name" value="L-CYSTINE TRANSPORT SYSTEM PERMEASE PROTEIN TCYL"/>
    <property type="match status" value="1"/>
</dbReference>
<feature type="transmembrane region" description="Helical" evidence="9">
    <location>
        <begin position="56"/>
        <end position="77"/>
    </location>
</feature>
<comment type="subcellular location">
    <subcellularLocation>
        <location evidence="1">Cell inner membrane</location>
        <topology evidence="1">Multi-pass membrane protein</topology>
    </subcellularLocation>
    <subcellularLocation>
        <location evidence="9">Cell membrane</location>
        <topology evidence="9">Multi-pass membrane protein</topology>
    </subcellularLocation>
</comment>
<keyword evidence="3 9" id="KW-0813">Transport</keyword>
<feature type="domain" description="ABC transmembrane type-1" evidence="10">
    <location>
        <begin position="20"/>
        <end position="211"/>
    </location>
</feature>
<evidence type="ECO:0000256" key="8">
    <source>
        <dbReference type="ARBA" id="ARBA00023136"/>
    </source>
</evidence>
<keyword evidence="12" id="KW-1185">Reference proteome</keyword>
<dbReference type="InterPro" id="IPR010065">
    <property type="entry name" value="AA_ABC_transptr_permease_3TM"/>
</dbReference>
<keyword evidence="8 9" id="KW-0472">Membrane</keyword>
<dbReference type="InterPro" id="IPR000515">
    <property type="entry name" value="MetI-like"/>
</dbReference>
<feature type="transmembrane region" description="Helical" evidence="9">
    <location>
        <begin position="83"/>
        <end position="103"/>
    </location>
</feature>
<dbReference type="PANTHER" id="PTHR30614">
    <property type="entry name" value="MEMBRANE COMPONENT OF AMINO ACID ABC TRANSPORTER"/>
    <property type="match status" value="1"/>
</dbReference>
<evidence type="ECO:0000313" key="11">
    <source>
        <dbReference type="EMBL" id="CZF82995.1"/>
    </source>
</evidence>
<evidence type="ECO:0000256" key="6">
    <source>
        <dbReference type="ARBA" id="ARBA00022970"/>
    </source>
</evidence>
<dbReference type="AlphaFoldDB" id="A0A128F917"/>
<dbReference type="NCBIfam" id="TIGR01726">
    <property type="entry name" value="HEQRo_perm_3TM"/>
    <property type="match status" value="1"/>
</dbReference>
<accession>A0A128F917</accession>
<keyword evidence="5 9" id="KW-0812">Transmembrane</keyword>
<sequence length="224" mass="25072">MQSFDFNYMLELFPILVKYLGITLEMSLIGFAIALVLSVLLALVRVFKVKVLDSIVAVYISFFRGTPLLVQLFLLYYGLPQVFPIFVGMDAFTAAVIGLSLHFSAYMAESIRGAILGIDKNQMEASLSVGMTELQAMKRIILPQAARVATPSLMNYFIDMIKSTSLAFTLGVAEIMAKAQMEASSSFKFFEAFMAVALIYWLVVIFFTRLQTVMEVRLNKAYAR</sequence>
<dbReference type="InterPro" id="IPR035906">
    <property type="entry name" value="MetI-like_sf"/>
</dbReference>
<dbReference type="Pfam" id="PF00528">
    <property type="entry name" value="BPD_transp_1"/>
    <property type="match status" value="1"/>
</dbReference>
<dbReference type="CDD" id="cd06261">
    <property type="entry name" value="TM_PBP2"/>
    <property type="match status" value="1"/>
</dbReference>
<keyword evidence="6" id="KW-0029">Amino-acid transport</keyword>
<evidence type="ECO:0000256" key="3">
    <source>
        <dbReference type="ARBA" id="ARBA00022448"/>
    </source>
</evidence>
<evidence type="ECO:0000256" key="1">
    <source>
        <dbReference type="ARBA" id="ARBA00004429"/>
    </source>
</evidence>
<reference evidence="12" key="1">
    <citation type="submission" date="2016-02" db="EMBL/GenBank/DDBJ databases">
        <authorList>
            <person name="Rodrigo-Torres Lidia"/>
            <person name="Arahal R.David."/>
        </authorList>
    </citation>
    <scope>NUCLEOTIDE SEQUENCE [LARGE SCALE GENOMIC DNA]</scope>
    <source>
        <strain evidence="12">CECT 9029</strain>
    </source>
</reference>
<dbReference type="Gene3D" id="1.10.3720.10">
    <property type="entry name" value="MetI-like"/>
    <property type="match status" value="1"/>
</dbReference>
<evidence type="ECO:0000313" key="12">
    <source>
        <dbReference type="Proteomes" id="UP000071641"/>
    </source>
</evidence>
<dbReference type="EMBL" id="FIZX01000002">
    <property type="protein sequence ID" value="CZF82995.1"/>
    <property type="molecule type" value="Genomic_DNA"/>
</dbReference>
<feature type="transmembrane region" description="Helical" evidence="9">
    <location>
        <begin position="156"/>
        <end position="177"/>
    </location>
</feature>
<name>A0A128F917_9GAMM</name>
<feature type="transmembrane region" description="Helical" evidence="9">
    <location>
        <begin position="20"/>
        <end position="44"/>
    </location>
</feature>
<comment type="similarity">
    <text evidence="2">Belongs to the binding-protein-dependent transport system permease family. HisMQ subfamily.</text>
</comment>
<dbReference type="Proteomes" id="UP000071641">
    <property type="component" value="Unassembled WGS sequence"/>
</dbReference>
<keyword evidence="7 9" id="KW-1133">Transmembrane helix</keyword>
<evidence type="ECO:0000256" key="5">
    <source>
        <dbReference type="ARBA" id="ARBA00022692"/>
    </source>
</evidence>
<gene>
    <name evidence="11" type="primary">yxeN</name>
    <name evidence="11" type="ORF">GCE9029_03569</name>
</gene>
<evidence type="ECO:0000259" key="10">
    <source>
        <dbReference type="PROSITE" id="PS50928"/>
    </source>
</evidence>
<dbReference type="PROSITE" id="PS50928">
    <property type="entry name" value="ABC_TM1"/>
    <property type="match status" value="1"/>
</dbReference>